<name>A0AAD5TKG9_9FUNG</name>
<protein>
    <submittedName>
        <fullName evidence="8">Gamma secretase complex protein</fullName>
    </submittedName>
</protein>
<evidence type="ECO:0000256" key="4">
    <source>
        <dbReference type="ARBA" id="ARBA00022976"/>
    </source>
</evidence>
<dbReference type="Proteomes" id="UP001212152">
    <property type="component" value="Unassembled WGS sequence"/>
</dbReference>
<organism evidence="8 9">
    <name type="scientific">Geranomyces variabilis</name>
    <dbReference type="NCBI Taxonomy" id="109894"/>
    <lineage>
        <taxon>Eukaryota</taxon>
        <taxon>Fungi</taxon>
        <taxon>Fungi incertae sedis</taxon>
        <taxon>Chytridiomycota</taxon>
        <taxon>Chytridiomycota incertae sedis</taxon>
        <taxon>Chytridiomycetes</taxon>
        <taxon>Spizellomycetales</taxon>
        <taxon>Powellomycetaceae</taxon>
        <taxon>Geranomyces</taxon>
    </lineage>
</organism>
<dbReference type="Pfam" id="PF06105">
    <property type="entry name" value="Aph-1"/>
    <property type="match status" value="1"/>
</dbReference>
<keyword evidence="5 7" id="KW-1133">Transmembrane helix</keyword>
<feature type="transmembrane region" description="Helical" evidence="7">
    <location>
        <begin position="111"/>
        <end position="132"/>
    </location>
</feature>
<evidence type="ECO:0000256" key="5">
    <source>
        <dbReference type="ARBA" id="ARBA00022989"/>
    </source>
</evidence>
<keyword evidence="3 7" id="KW-0812">Transmembrane</keyword>
<accession>A0AAD5TKG9</accession>
<evidence type="ECO:0000256" key="3">
    <source>
        <dbReference type="ARBA" id="ARBA00022692"/>
    </source>
</evidence>
<dbReference type="GO" id="GO:0016020">
    <property type="term" value="C:membrane"/>
    <property type="evidence" value="ECO:0007669"/>
    <property type="project" value="UniProtKB-SubCell"/>
</dbReference>
<feature type="transmembrane region" description="Helical" evidence="7">
    <location>
        <begin position="32"/>
        <end position="56"/>
    </location>
</feature>
<gene>
    <name evidence="8" type="primary">APH-1</name>
    <name evidence="8" type="ORF">HDU87_003091</name>
</gene>
<dbReference type="PANTHER" id="PTHR12889">
    <property type="entry name" value="GAMMA-SECRETASE SUBUNIT APH-1"/>
    <property type="match status" value="1"/>
</dbReference>
<keyword evidence="4" id="KW-0914">Notch signaling pathway</keyword>
<feature type="transmembrane region" description="Helical" evidence="7">
    <location>
        <begin position="6"/>
        <end position="25"/>
    </location>
</feature>
<dbReference type="EMBL" id="JADGJQ010000022">
    <property type="protein sequence ID" value="KAJ3179134.1"/>
    <property type="molecule type" value="Genomic_DNA"/>
</dbReference>
<keyword evidence="6 7" id="KW-0472">Membrane</keyword>
<comment type="similarity">
    <text evidence="2">Belongs to the APH-1 family.</text>
</comment>
<evidence type="ECO:0000313" key="8">
    <source>
        <dbReference type="EMBL" id="KAJ3179134.1"/>
    </source>
</evidence>
<reference evidence="8" key="1">
    <citation type="submission" date="2020-05" db="EMBL/GenBank/DDBJ databases">
        <title>Phylogenomic resolution of chytrid fungi.</title>
        <authorList>
            <person name="Stajich J.E."/>
            <person name="Amses K."/>
            <person name="Simmons R."/>
            <person name="Seto K."/>
            <person name="Myers J."/>
            <person name="Bonds A."/>
            <person name="Quandt C.A."/>
            <person name="Barry K."/>
            <person name="Liu P."/>
            <person name="Grigoriev I."/>
            <person name="Longcore J.E."/>
            <person name="James T.Y."/>
        </authorList>
    </citation>
    <scope>NUCLEOTIDE SEQUENCE</scope>
    <source>
        <strain evidence="8">JEL0379</strain>
    </source>
</reference>
<evidence type="ECO:0000256" key="6">
    <source>
        <dbReference type="ARBA" id="ARBA00023136"/>
    </source>
</evidence>
<evidence type="ECO:0000256" key="2">
    <source>
        <dbReference type="ARBA" id="ARBA00005577"/>
    </source>
</evidence>
<feature type="transmembrane region" description="Helical" evidence="7">
    <location>
        <begin position="152"/>
        <end position="170"/>
    </location>
</feature>
<evidence type="ECO:0000256" key="7">
    <source>
        <dbReference type="SAM" id="Phobius"/>
    </source>
</evidence>
<evidence type="ECO:0000313" key="9">
    <source>
        <dbReference type="Proteomes" id="UP001212152"/>
    </source>
</evidence>
<keyword evidence="9" id="KW-1185">Reference proteome</keyword>
<comment type="caution">
    <text evidence="8">The sequence shown here is derived from an EMBL/GenBank/DDBJ whole genome shotgun (WGS) entry which is preliminary data.</text>
</comment>
<feature type="transmembrane region" description="Helical" evidence="7">
    <location>
        <begin position="182"/>
        <end position="201"/>
    </location>
</feature>
<feature type="transmembrane region" description="Helical" evidence="7">
    <location>
        <begin position="62"/>
        <end position="81"/>
    </location>
</feature>
<feature type="transmembrane region" description="Helical" evidence="7">
    <location>
        <begin position="213"/>
        <end position="231"/>
    </location>
</feature>
<sequence length="239" mass="25460">MTATAFFGNALTAYGPALAVLLLYVALQAQLVLLLMTAAFFWLVSSLITSLIWYIITPMQDAAAHGLPATIFVGVTIQEGFRYAFFRLMKKADTGLTSISSRPTSRLNQPINAFVTGLGFGVMSGLISYISQLAESSGPAILPCASCPGTDVFFIGAITTSLFIFLHTAWNMIALDGWYRGSWLPFAFCAACHYAASYGTLLTPSSTVRNGCVISIAICAGLLVVCAALAARTVDARLR</sequence>
<dbReference type="InterPro" id="IPR009294">
    <property type="entry name" value="Aph-1"/>
</dbReference>
<dbReference type="AlphaFoldDB" id="A0AAD5TKG9"/>
<evidence type="ECO:0000256" key="1">
    <source>
        <dbReference type="ARBA" id="ARBA00004141"/>
    </source>
</evidence>
<dbReference type="GO" id="GO:0016485">
    <property type="term" value="P:protein processing"/>
    <property type="evidence" value="ECO:0007669"/>
    <property type="project" value="InterPro"/>
</dbReference>
<comment type="subcellular location">
    <subcellularLocation>
        <location evidence="1">Membrane</location>
        <topology evidence="1">Multi-pass membrane protein</topology>
    </subcellularLocation>
</comment>
<proteinExistence type="inferred from homology"/>